<feature type="region of interest" description="Disordered" evidence="8">
    <location>
        <begin position="77"/>
        <end position="133"/>
    </location>
</feature>
<comment type="similarity">
    <text evidence="3">Belongs to the fucoxanthin chlorophyll protein family.</text>
</comment>
<feature type="compositionally biased region" description="Basic residues" evidence="8">
    <location>
        <begin position="82"/>
        <end position="92"/>
    </location>
</feature>
<dbReference type="GO" id="GO:0009765">
    <property type="term" value="P:photosynthesis, light harvesting"/>
    <property type="evidence" value="ECO:0007669"/>
    <property type="project" value="InterPro"/>
</dbReference>
<feature type="binding site" description="axial binding residue" evidence="7">
    <location>
        <position position="217"/>
    </location>
    <ligand>
        <name>chlorophyll a</name>
        <dbReference type="ChEBI" id="CHEBI:58416"/>
        <label>3</label>
    </ligand>
    <ligandPart>
        <name>Mg</name>
        <dbReference type="ChEBI" id="CHEBI:25107"/>
    </ligandPart>
</feature>
<keyword evidence="4" id="KW-0150">Chloroplast</keyword>
<organism evidence="9 10">
    <name type="scientific">Pelagomonas calceolata</name>
    <dbReference type="NCBI Taxonomy" id="35677"/>
    <lineage>
        <taxon>Eukaryota</taxon>
        <taxon>Sar</taxon>
        <taxon>Stramenopiles</taxon>
        <taxon>Ochrophyta</taxon>
        <taxon>Pelagophyceae</taxon>
        <taxon>Pelagomonadales</taxon>
        <taxon>Pelagomonadaceae</taxon>
        <taxon>Pelagomonas</taxon>
    </lineage>
</organism>
<reference evidence="9" key="1">
    <citation type="submission" date="2021-11" db="EMBL/GenBank/DDBJ databases">
        <authorList>
            <consortium name="Genoscope - CEA"/>
            <person name="William W."/>
        </authorList>
    </citation>
    <scope>NUCLEOTIDE SEQUENCE</scope>
</reference>
<dbReference type="Proteomes" id="UP000789595">
    <property type="component" value="Unassembled WGS sequence"/>
</dbReference>
<sequence>IRILEQLDLFHRFHLRSQSSLVLSNSSRIWVHTARSLLLFLARTALLRAHTSSVRHTGFRCIGGAVARRLSARGTEAVDRRHGQRHGCRRGPHGFGHSARCSSAGGDGRTQTTTSGRRARRRRAPFRPPRVRAGSTKMQRVVIALALSGASAFVAPVPKAVQQVRMSDDAEAEAPAEEAAPAPAPAKAAAPTPTGAFTRQDLYNYADTMPGPGTGAWDPFGLADQSWAFGESTPFSNEATIGFLRHAEIKHGRVAMAAFLGFIAQSTALVSGEHTFAPYRGYVAGCTPQEQWDNIPVVGKLQILIAIGMLESYGEGAAAGPEYTHYMRGGQPGFYPDIKGKNNGQIQINLYDPFGFGFRDKPADKRARGLRSEILNGRAAMFGIMGFLAESKVPGSVPILSKIPGFPHYDGEVMAPFAPEIHLNF</sequence>
<name>A0A8J2SCU0_9STRA</name>
<feature type="binding site" evidence="7">
    <location>
        <position position="378"/>
    </location>
    <ligand>
        <name>chlorophyll a</name>
        <dbReference type="ChEBI" id="CHEBI:58416"/>
        <label>1</label>
    </ligand>
</feature>
<dbReference type="SUPFAM" id="SSF103511">
    <property type="entry name" value="Chlorophyll a-b binding protein"/>
    <property type="match status" value="1"/>
</dbReference>
<evidence type="ECO:0000313" key="9">
    <source>
        <dbReference type="EMBL" id="CAH0366214.1"/>
    </source>
</evidence>
<dbReference type="InterPro" id="IPR001344">
    <property type="entry name" value="Chloro_AB-bd_pln"/>
</dbReference>
<keyword evidence="10" id="KW-1185">Reference proteome</keyword>
<proteinExistence type="inferred from homology"/>
<keyword evidence="5" id="KW-0602">Photosynthesis</keyword>
<evidence type="ECO:0000256" key="5">
    <source>
        <dbReference type="ARBA" id="ARBA00022531"/>
    </source>
</evidence>
<feature type="binding site" evidence="7">
    <location>
        <position position="248"/>
    </location>
    <ligand>
        <name>chlorophyll a</name>
        <dbReference type="ChEBI" id="CHEBI:58416"/>
        <label>1</label>
    </ligand>
</feature>
<feature type="region of interest" description="Disordered" evidence="8">
    <location>
        <begin position="165"/>
        <end position="193"/>
    </location>
</feature>
<feature type="binding site" description="axial binding residue" evidence="7">
    <location>
        <position position="298"/>
    </location>
    <ligand>
        <name>chlorophyll b</name>
        <dbReference type="ChEBI" id="CHEBI:61721"/>
        <label>1</label>
    </ligand>
    <ligandPart>
        <name>Mg</name>
        <dbReference type="ChEBI" id="CHEBI:25107"/>
    </ligandPart>
</feature>
<evidence type="ECO:0000256" key="4">
    <source>
        <dbReference type="ARBA" id="ARBA00022528"/>
    </source>
</evidence>
<feature type="compositionally biased region" description="Low complexity" evidence="8">
    <location>
        <begin position="177"/>
        <end position="191"/>
    </location>
</feature>
<protein>
    <submittedName>
        <fullName evidence="9">Uncharacterized protein</fullName>
    </submittedName>
</protein>
<comment type="function">
    <text evidence="1">The light-harvesting complex (LHC) functions as a light receptor, it captures and delivers excitation energy to photosystems with which it is closely associated. Energy is transferred from the carotenoid and chlorophyll C (or B) to chlorophyll A and the photosynthetic reaction centers where it is used to synthesize ATP and reducing power.</text>
</comment>
<dbReference type="OrthoDB" id="423598at2759"/>
<dbReference type="EMBL" id="CAKKNE010000001">
    <property type="protein sequence ID" value="CAH0366214.1"/>
    <property type="molecule type" value="Genomic_DNA"/>
</dbReference>
<comment type="caution">
    <text evidence="9">The sequence shown here is derived from an EMBL/GenBank/DDBJ whole genome shotgun (WGS) entry which is preliminary data.</text>
</comment>
<evidence type="ECO:0000256" key="8">
    <source>
        <dbReference type="SAM" id="MobiDB-lite"/>
    </source>
</evidence>
<feature type="binding site" evidence="7">
    <location>
        <position position="373"/>
    </location>
    <ligand>
        <name>chlorophyll a</name>
        <dbReference type="ChEBI" id="CHEBI:58416"/>
        <label>1</label>
    </ligand>
</feature>
<evidence type="ECO:0000256" key="1">
    <source>
        <dbReference type="ARBA" id="ARBA00004022"/>
    </source>
</evidence>
<dbReference type="Gene3D" id="1.10.3460.10">
    <property type="entry name" value="Chlorophyll a/b binding protein domain"/>
    <property type="match status" value="1"/>
</dbReference>
<accession>A0A8J2SCU0</accession>
<dbReference type="GO" id="GO:0016020">
    <property type="term" value="C:membrane"/>
    <property type="evidence" value="ECO:0007669"/>
    <property type="project" value="InterPro"/>
</dbReference>
<feature type="binding site" evidence="7">
    <location>
        <position position="376"/>
    </location>
    <ligand>
        <name>chlorophyll a</name>
        <dbReference type="ChEBI" id="CHEBI:58416"/>
        <label>1</label>
    </ligand>
</feature>
<keyword evidence="7" id="KW-0148">Chlorophyll</keyword>
<evidence type="ECO:0000256" key="2">
    <source>
        <dbReference type="ARBA" id="ARBA00004229"/>
    </source>
</evidence>
<evidence type="ECO:0000256" key="6">
    <source>
        <dbReference type="ARBA" id="ARBA00022640"/>
    </source>
</evidence>
<dbReference type="InterPro" id="IPR022796">
    <property type="entry name" value="Chloroa_b-bind"/>
</dbReference>
<comment type="subcellular location">
    <subcellularLocation>
        <location evidence="2">Plastid</location>
        <location evidence="2">Chloroplast</location>
    </subcellularLocation>
</comment>
<dbReference type="PANTHER" id="PTHR21649">
    <property type="entry name" value="CHLOROPHYLL A/B BINDING PROTEIN"/>
    <property type="match status" value="1"/>
</dbReference>
<feature type="binding site" evidence="7">
    <location>
        <position position="251"/>
    </location>
    <ligand>
        <name>chlorophyll a</name>
        <dbReference type="ChEBI" id="CHEBI:58416"/>
        <label>1</label>
    </ligand>
</feature>
<keyword evidence="7" id="KW-0157">Chromophore</keyword>
<feature type="binding site" description="axial binding residue" evidence="7">
    <location>
        <position position="253"/>
    </location>
    <ligand>
        <name>chlorophyll b</name>
        <dbReference type="ChEBI" id="CHEBI:61721"/>
        <label>1</label>
    </ligand>
    <ligandPart>
        <name>Mg</name>
        <dbReference type="ChEBI" id="CHEBI:25107"/>
    </ligandPart>
</feature>
<dbReference type="AlphaFoldDB" id="A0A8J2SCU0"/>
<evidence type="ECO:0000313" key="10">
    <source>
        <dbReference type="Proteomes" id="UP000789595"/>
    </source>
</evidence>
<dbReference type="Pfam" id="PF00504">
    <property type="entry name" value="Chloroa_b-bind"/>
    <property type="match status" value="1"/>
</dbReference>
<dbReference type="GO" id="GO:0009507">
    <property type="term" value="C:chloroplast"/>
    <property type="evidence" value="ECO:0007669"/>
    <property type="project" value="UniProtKB-SubCell"/>
</dbReference>
<gene>
    <name evidence="9" type="ORF">PECAL_1P26910</name>
</gene>
<evidence type="ECO:0000256" key="7">
    <source>
        <dbReference type="PIRSR" id="PIRSR601344-1"/>
    </source>
</evidence>
<evidence type="ECO:0000256" key="3">
    <source>
        <dbReference type="ARBA" id="ARBA00005933"/>
    </source>
</evidence>
<keyword evidence="6" id="KW-0934">Plastid</keyword>
<dbReference type="GO" id="GO:0016168">
    <property type="term" value="F:chlorophyll binding"/>
    <property type="evidence" value="ECO:0007669"/>
    <property type="project" value="UniProtKB-KW"/>
</dbReference>
<feature type="non-terminal residue" evidence="9">
    <location>
        <position position="1"/>
    </location>
</feature>